<organism evidence="1 2">
    <name type="scientific">Racocetra persica</name>
    <dbReference type="NCBI Taxonomy" id="160502"/>
    <lineage>
        <taxon>Eukaryota</taxon>
        <taxon>Fungi</taxon>
        <taxon>Fungi incertae sedis</taxon>
        <taxon>Mucoromycota</taxon>
        <taxon>Glomeromycotina</taxon>
        <taxon>Glomeromycetes</taxon>
        <taxon>Diversisporales</taxon>
        <taxon>Gigasporaceae</taxon>
        <taxon>Racocetra</taxon>
    </lineage>
</organism>
<evidence type="ECO:0000313" key="2">
    <source>
        <dbReference type="Proteomes" id="UP000789920"/>
    </source>
</evidence>
<evidence type="ECO:0000313" key="1">
    <source>
        <dbReference type="EMBL" id="CAG8541709.1"/>
    </source>
</evidence>
<sequence>MKKAKKSLSTHPTTARPSTPITRSTTIRPTTSNTQLSTAESATSITQPNTNIPITSTIQLSTTESAQLSIDESATSTTQSSTNNDRPTTSNTQLYIAESATSTTQPSTNQPAIFTTQPTTTSQITPSRHTNVLLSSPIIQEEYERDTMKRNRKFEELENENLRLWKVIDELHDITRRQDRNIMDITDQINYLMISIITLIDEIEELYELSQSDDQDSFEWVMEESSTNALRSNLGDRYKTSQHKLAEIRRQYPTKSSRNTLSIHQDPFRNDDWLRKNSQQPEKMSRRTEAFGHFSIKNAKRTKKYDLDELIKQLNKSDHEISDAEERDENSYASFNLHDISQRSDKLHHLFLDTMRPHQKSILLNLSAPEDLPDWETTESGDECDEESENSCSDDSEGME</sequence>
<proteinExistence type="predicted"/>
<feature type="non-terminal residue" evidence="1">
    <location>
        <position position="400"/>
    </location>
</feature>
<dbReference type="EMBL" id="CAJVQC010004524">
    <property type="protein sequence ID" value="CAG8541709.1"/>
    <property type="molecule type" value="Genomic_DNA"/>
</dbReference>
<protein>
    <submittedName>
        <fullName evidence="1">35007_t:CDS:1</fullName>
    </submittedName>
</protein>
<name>A0ACA9LPT1_9GLOM</name>
<gene>
    <name evidence="1" type="ORF">RPERSI_LOCUS3579</name>
</gene>
<accession>A0ACA9LPT1</accession>
<reference evidence="1" key="1">
    <citation type="submission" date="2021-06" db="EMBL/GenBank/DDBJ databases">
        <authorList>
            <person name="Kallberg Y."/>
            <person name="Tangrot J."/>
            <person name="Rosling A."/>
        </authorList>
    </citation>
    <scope>NUCLEOTIDE SEQUENCE</scope>
    <source>
        <strain evidence="1">MA461A</strain>
    </source>
</reference>
<keyword evidence="2" id="KW-1185">Reference proteome</keyword>
<dbReference type="Proteomes" id="UP000789920">
    <property type="component" value="Unassembled WGS sequence"/>
</dbReference>
<comment type="caution">
    <text evidence="1">The sequence shown here is derived from an EMBL/GenBank/DDBJ whole genome shotgun (WGS) entry which is preliminary data.</text>
</comment>